<evidence type="ECO:0000313" key="2">
    <source>
        <dbReference type="EMBL" id="GGJ90670.1"/>
    </source>
</evidence>
<dbReference type="SUPFAM" id="SSF55729">
    <property type="entry name" value="Acyl-CoA N-acyltransferases (Nat)"/>
    <property type="match status" value="1"/>
</dbReference>
<evidence type="ECO:0000259" key="1">
    <source>
        <dbReference type="PROSITE" id="PS51186"/>
    </source>
</evidence>
<name>A0A917UWK0_9BACI</name>
<dbReference type="Pfam" id="PF13673">
    <property type="entry name" value="Acetyltransf_10"/>
    <property type="match status" value="1"/>
</dbReference>
<dbReference type="Gene3D" id="3.40.630.30">
    <property type="match status" value="1"/>
</dbReference>
<feature type="domain" description="N-acetyltransferase" evidence="1">
    <location>
        <begin position="6"/>
        <end position="148"/>
    </location>
</feature>
<dbReference type="Proteomes" id="UP000658382">
    <property type="component" value="Unassembled WGS sequence"/>
</dbReference>
<proteinExistence type="predicted"/>
<keyword evidence="3" id="KW-1185">Reference proteome</keyword>
<gene>
    <name evidence="2" type="ORF">GCM10007063_11520</name>
</gene>
<dbReference type="CDD" id="cd04301">
    <property type="entry name" value="NAT_SF"/>
    <property type="match status" value="1"/>
</dbReference>
<evidence type="ECO:0000313" key="3">
    <source>
        <dbReference type="Proteomes" id="UP000658382"/>
    </source>
</evidence>
<dbReference type="InterPro" id="IPR016181">
    <property type="entry name" value="Acyl_CoA_acyltransferase"/>
</dbReference>
<dbReference type="RefSeq" id="WP_188632136.1">
    <property type="nucleotide sequence ID" value="NZ_BMNQ01000010.1"/>
</dbReference>
<comment type="caution">
    <text evidence="2">The sequence shown here is derived from an EMBL/GenBank/DDBJ whole genome shotgun (WGS) entry which is preliminary data.</text>
</comment>
<reference evidence="2" key="2">
    <citation type="submission" date="2020-09" db="EMBL/GenBank/DDBJ databases">
        <authorList>
            <person name="Sun Q."/>
            <person name="Ohkuma M."/>
        </authorList>
    </citation>
    <scope>NUCLEOTIDE SEQUENCE</scope>
    <source>
        <strain evidence="2">JCM 12580</strain>
    </source>
</reference>
<reference evidence="2" key="1">
    <citation type="journal article" date="2014" name="Int. J. Syst. Evol. Microbiol.">
        <title>Complete genome sequence of Corynebacterium casei LMG S-19264T (=DSM 44701T), isolated from a smear-ripened cheese.</title>
        <authorList>
            <consortium name="US DOE Joint Genome Institute (JGI-PGF)"/>
            <person name="Walter F."/>
            <person name="Albersmeier A."/>
            <person name="Kalinowski J."/>
            <person name="Ruckert C."/>
        </authorList>
    </citation>
    <scope>NUCLEOTIDE SEQUENCE</scope>
    <source>
        <strain evidence="2">JCM 12580</strain>
    </source>
</reference>
<dbReference type="GO" id="GO:0016747">
    <property type="term" value="F:acyltransferase activity, transferring groups other than amino-acyl groups"/>
    <property type="evidence" value="ECO:0007669"/>
    <property type="project" value="InterPro"/>
</dbReference>
<dbReference type="InterPro" id="IPR000182">
    <property type="entry name" value="GNAT_dom"/>
</dbReference>
<organism evidence="2 3">
    <name type="scientific">Lentibacillus kapialis</name>
    <dbReference type="NCBI Taxonomy" id="340214"/>
    <lineage>
        <taxon>Bacteria</taxon>
        <taxon>Bacillati</taxon>
        <taxon>Bacillota</taxon>
        <taxon>Bacilli</taxon>
        <taxon>Bacillales</taxon>
        <taxon>Bacillaceae</taxon>
        <taxon>Lentibacillus</taxon>
    </lineage>
</organism>
<protein>
    <submittedName>
        <fullName evidence="2">GNAT family acetyltransferase</fullName>
    </submittedName>
</protein>
<sequence>MEWYIKPFQELTNEDLYAILKLRVDIFVVEQECPYPELDDYDQQAVHYFLKIGHDLVANVRMMPRNTTFEEPSIGRVAVAEKCRDRGYGCDIMQKAIEYICTQWHETEIKIAAQEHLKTFYSKFGFRQASESYLEDGIPHIDMIWKQQ</sequence>
<dbReference type="PROSITE" id="PS51186">
    <property type="entry name" value="GNAT"/>
    <property type="match status" value="1"/>
</dbReference>
<dbReference type="AlphaFoldDB" id="A0A917UWK0"/>
<dbReference type="EMBL" id="BMNQ01000010">
    <property type="protein sequence ID" value="GGJ90670.1"/>
    <property type="molecule type" value="Genomic_DNA"/>
</dbReference>
<accession>A0A917UWK0</accession>